<evidence type="ECO:0000256" key="2">
    <source>
        <dbReference type="ARBA" id="ARBA00011984"/>
    </source>
</evidence>
<evidence type="ECO:0000313" key="6">
    <source>
        <dbReference type="Proteomes" id="UP001233172"/>
    </source>
</evidence>
<dbReference type="SMART" id="SM00175">
    <property type="entry name" value="RAB"/>
    <property type="match status" value="1"/>
</dbReference>
<comment type="catalytic activity">
    <reaction evidence="4">
        <text>GTP + H2O = GDP + phosphate + H(+)</text>
        <dbReference type="Rhea" id="RHEA:19669"/>
        <dbReference type="ChEBI" id="CHEBI:15377"/>
        <dbReference type="ChEBI" id="CHEBI:15378"/>
        <dbReference type="ChEBI" id="CHEBI:37565"/>
        <dbReference type="ChEBI" id="CHEBI:43474"/>
        <dbReference type="ChEBI" id="CHEBI:58189"/>
        <dbReference type="EC" id="3.6.5.2"/>
    </reaction>
</comment>
<dbReference type="AlphaFoldDB" id="A0AAD8BEM6"/>
<dbReference type="SMART" id="SM00173">
    <property type="entry name" value="RAS"/>
    <property type="match status" value="1"/>
</dbReference>
<dbReference type="SUPFAM" id="SSF52540">
    <property type="entry name" value="P-loop containing nucleoside triphosphate hydrolases"/>
    <property type="match status" value="1"/>
</dbReference>
<keyword evidence="6" id="KW-1185">Reference proteome</keyword>
<dbReference type="EC" id="3.6.5.2" evidence="2"/>
<comment type="similarity">
    <text evidence="1">Belongs to the small GTPase superfamily. Ras family.</text>
</comment>
<dbReference type="GO" id="GO:0005525">
    <property type="term" value="F:GTP binding"/>
    <property type="evidence" value="ECO:0007669"/>
    <property type="project" value="InterPro"/>
</dbReference>
<dbReference type="InterPro" id="IPR001806">
    <property type="entry name" value="Small_GTPase"/>
</dbReference>
<dbReference type="NCBIfam" id="TIGR00231">
    <property type="entry name" value="small_GTP"/>
    <property type="match status" value="1"/>
</dbReference>
<dbReference type="EMBL" id="JASAOG010000091">
    <property type="protein sequence ID" value="KAK0052897.1"/>
    <property type="molecule type" value="Genomic_DNA"/>
</dbReference>
<dbReference type="GO" id="GO:0003925">
    <property type="term" value="F:G protein activity"/>
    <property type="evidence" value="ECO:0007669"/>
    <property type="project" value="UniProtKB-EC"/>
</dbReference>
<dbReference type="PRINTS" id="PR00449">
    <property type="entry name" value="RASTRNSFRMNG"/>
</dbReference>
<evidence type="ECO:0000256" key="3">
    <source>
        <dbReference type="ARBA" id="ARBA00022801"/>
    </source>
</evidence>
<protein>
    <recommendedName>
        <fullName evidence="2">small monomeric GTPase</fullName>
        <ecNumber evidence="2">3.6.5.2</ecNumber>
    </recommendedName>
</protein>
<dbReference type="Pfam" id="PF00071">
    <property type="entry name" value="Ras"/>
    <property type="match status" value="1"/>
</dbReference>
<accession>A0AAD8BEM6</accession>
<dbReference type="InterPro" id="IPR005225">
    <property type="entry name" value="Small_GTP-bd"/>
</dbReference>
<evidence type="ECO:0000256" key="1">
    <source>
        <dbReference type="ARBA" id="ARBA00008344"/>
    </source>
</evidence>
<dbReference type="InterPro" id="IPR051065">
    <property type="entry name" value="Ras-related_GTPase"/>
</dbReference>
<gene>
    <name evidence="5" type="ORF">Bpfe_017751</name>
</gene>
<proteinExistence type="inferred from homology"/>
<sequence length="230" mass="26106">MNGTRLLKPQHNSETKDVCRVVVLGYPGVGKTALIVRFLTKRFIGEYCPTLESIYRYSSDKSDEDDVRMDILDTAGHVDTQPCWNEGYALWGDCFVLVYSITEEISFKEVQTLRHLLEAAKRQNAYFCVLVGNKNDLVYDRQVTTSQGQELADDIGCKFYEVSACEWNQLPQVVDIFNDLHATWRRSKQARDGRPRKSSSSTKFRQAIQKVISGKSSNVKKMTATNNGSV</sequence>
<reference evidence="5" key="1">
    <citation type="journal article" date="2023" name="PLoS Negl. Trop. Dis.">
        <title>A genome sequence for Biomphalaria pfeifferi, the major vector snail for the human-infecting parasite Schistosoma mansoni.</title>
        <authorList>
            <person name="Bu L."/>
            <person name="Lu L."/>
            <person name="Laidemitt M.R."/>
            <person name="Zhang S.M."/>
            <person name="Mutuku M."/>
            <person name="Mkoji G."/>
            <person name="Steinauer M."/>
            <person name="Loker E.S."/>
        </authorList>
    </citation>
    <scope>NUCLEOTIDE SEQUENCE</scope>
    <source>
        <strain evidence="5">KasaAsao</strain>
    </source>
</reference>
<name>A0AAD8BEM6_BIOPF</name>
<comment type="caution">
    <text evidence="5">The sequence shown here is derived from an EMBL/GenBank/DDBJ whole genome shotgun (WGS) entry which is preliminary data.</text>
</comment>
<dbReference type="InterPro" id="IPR027417">
    <property type="entry name" value="P-loop_NTPase"/>
</dbReference>
<dbReference type="PANTHER" id="PTHR45704">
    <property type="entry name" value="RAS-LIKE FAMILY MEMBER 11"/>
    <property type="match status" value="1"/>
</dbReference>
<evidence type="ECO:0000313" key="5">
    <source>
        <dbReference type="EMBL" id="KAK0052897.1"/>
    </source>
</evidence>
<dbReference type="PROSITE" id="PS51421">
    <property type="entry name" value="RAS"/>
    <property type="match status" value="1"/>
</dbReference>
<dbReference type="Gene3D" id="3.40.50.300">
    <property type="entry name" value="P-loop containing nucleotide triphosphate hydrolases"/>
    <property type="match status" value="1"/>
</dbReference>
<dbReference type="SMART" id="SM00174">
    <property type="entry name" value="RHO"/>
    <property type="match status" value="1"/>
</dbReference>
<dbReference type="Proteomes" id="UP001233172">
    <property type="component" value="Unassembled WGS sequence"/>
</dbReference>
<dbReference type="PROSITE" id="PS51419">
    <property type="entry name" value="RAB"/>
    <property type="match status" value="1"/>
</dbReference>
<organism evidence="5 6">
    <name type="scientific">Biomphalaria pfeifferi</name>
    <name type="common">Bloodfluke planorb</name>
    <name type="synonym">Freshwater snail</name>
    <dbReference type="NCBI Taxonomy" id="112525"/>
    <lineage>
        <taxon>Eukaryota</taxon>
        <taxon>Metazoa</taxon>
        <taxon>Spiralia</taxon>
        <taxon>Lophotrochozoa</taxon>
        <taxon>Mollusca</taxon>
        <taxon>Gastropoda</taxon>
        <taxon>Heterobranchia</taxon>
        <taxon>Euthyneura</taxon>
        <taxon>Panpulmonata</taxon>
        <taxon>Hygrophila</taxon>
        <taxon>Lymnaeoidea</taxon>
        <taxon>Planorbidae</taxon>
        <taxon>Biomphalaria</taxon>
    </lineage>
</organism>
<reference evidence="5" key="2">
    <citation type="submission" date="2023-04" db="EMBL/GenBank/DDBJ databases">
        <authorList>
            <person name="Bu L."/>
            <person name="Lu L."/>
            <person name="Laidemitt M.R."/>
            <person name="Zhang S.M."/>
            <person name="Mutuku M."/>
            <person name="Mkoji G."/>
            <person name="Steinauer M."/>
            <person name="Loker E.S."/>
        </authorList>
    </citation>
    <scope>NUCLEOTIDE SEQUENCE</scope>
    <source>
        <strain evidence="5">KasaAsao</strain>
        <tissue evidence="5">Whole Snail</tissue>
    </source>
</reference>
<evidence type="ECO:0000256" key="4">
    <source>
        <dbReference type="ARBA" id="ARBA00048098"/>
    </source>
</evidence>
<keyword evidence="3" id="KW-0378">Hydrolase</keyword>